<reference evidence="3" key="1">
    <citation type="submission" date="2024-07" db="EMBL/GenBank/DDBJ databases">
        <title>Two chromosome-level genome assemblies of Korean endemic species Abeliophyllum distichum and Forsythia ovata (Oleaceae).</title>
        <authorList>
            <person name="Jang H."/>
        </authorList>
    </citation>
    <scope>NUCLEOTIDE SEQUENCE [LARGE SCALE GENOMIC DNA]</scope>
</reference>
<feature type="compositionally biased region" description="Polar residues" evidence="1">
    <location>
        <begin position="1"/>
        <end position="11"/>
    </location>
</feature>
<dbReference type="EMBL" id="JBFOLJ010000006">
    <property type="protein sequence ID" value="KAL2528734.1"/>
    <property type="molecule type" value="Genomic_DNA"/>
</dbReference>
<evidence type="ECO:0000313" key="2">
    <source>
        <dbReference type="EMBL" id="KAL2528734.1"/>
    </source>
</evidence>
<name>A0ABD1UUK0_9LAMI</name>
<dbReference type="AlphaFoldDB" id="A0ABD1UUK0"/>
<feature type="compositionally biased region" description="Basic and acidic residues" evidence="1">
    <location>
        <begin position="15"/>
        <end position="25"/>
    </location>
</feature>
<keyword evidence="3" id="KW-1185">Reference proteome</keyword>
<feature type="region of interest" description="Disordered" evidence="1">
    <location>
        <begin position="1"/>
        <end position="57"/>
    </location>
</feature>
<accession>A0ABD1UUK0</accession>
<proteinExistence type="predicted"/>
<comment type="caution">
    <text evidence="2">The sequence shown here is derived from an EMBL/GenBank/DDBJ whole genome shotgun (WGS) entry which is preliminary data.</text>
</comment>
<protein>
    <submittedName>
        <fullName evidence="2">Uncharacterized protein</fullName>
    </submittedName>
</protein>
<sequence length="113" mass="12181">MRNSGKSTQISFPEYTEKDSRKEAVVEMDGDSNGSWTEEVESPRSVAPSDRGGGGKNINSYIHSQILRIIAEDSHIGADIGEGNSGSHQFSHIMVVSRPISPLSGQTAIRTAH</sequence>
<gene>
    <name evidence="2" type="ORF">Fot_21335</name>
</gene>
<evidence type="ECO:0000313" key="3">
    <source>
        <dbReference type="Proteomes" id="UP001604277"/>
    </source>
</evidence>
<evidence type="ECO:0000256" key="1">
    <source>
        <dbReference type="SAM" id="MobiDB-lite"/>
    </source>
</evidence>
<dbReference type="Proteomes" id="UP001604277">
    <property type="component" value="Unassembled WGS sequence"/>
</dbReference>
<organism evidence="2 3">
    <name type="scientific">Forsythia ovata</name>
    <dbReference type="NCBI Taxonomy" id="205694"/>
    <lineage>
        <taxon>Eukaryota</taxon>
        <taxon>Viridiplantae</taxon>
        <taxon>Streptophyta</taxon>
        <taxon>Embryophyta</taxon>
        <taxon>Tracheophyta</taxon>
        <taxon>Spermatophyta</taxon>
        <taxon>Magnoliopsida</taxon>
        <taxon>eudicotyledons</taxon>
        <taxon>Gunneridae</taxon>
        <taxon>Pentapetalae</taxon>
        <taxon>asterids</taxon>
        <taxon>lamiids</taxon>
        <taxon>Lamiales</taxon>
        <taxon>Oleaceae</taxon>
        <taxon>Forsythieae</taxon>
        <taxon>Forsythia</taxon>
    </lineage>
</organism>